<proteinExistence type="predicted"/>
<dbReference type="Proteomes" id="UP000078540">
    <property type="component" value="Unassembled WGS sequence"/>
</dbReference>
<name>A0A195BZK7_9HYME</name>
<dbReference type="EMBL" id="KQ976394">
    <property type="protein sequence ID" value="KYM93343.1"/>
    <property type="molecule type" value="Genomic_DNA"/>
</dbReference>
<sequence>MWFFRQHCDISTTLDIRTRLCALEAVAERVTKGTERMMGERGLGEGVAATTWRGTRGIETVGLSDRVAVLGRSRGCRQTYPHASTAPRQPKLFSLGETEFRLRQIVVHEPSLGTKPGKQKAEDKRRNGICFLLGCLTNPSL</sequence>
<reference evidence="1 2" key="1">
    <citation type="submission" date="2015-09" db="EMBL/GenBank/DDBJ databases">
        <title>Atta colombica WGS genome.</title>
        <authorList>
            <person name="Nygaard S."/>
            <person name="Hu H."/>
            <person name="Boomsma J."/>
            <person name="Zhang G."/>
        </authorList>
    </citation>
    <scope>NUCLEOTIDE SEQUENCE [LARGE SCALE GENOMIC DNA]</scope>
    <source>
        <strain evidence="1">Treedump-2</strain>
        <tissue evidence="1">Whole body</tissue>
    </source>
</reference>
<accession>A0A195BZK7</accession>
<organism evidence="1 2">
    <name type="scientific">Atta colombica</name>
    <dbReference type="NCBI Taxonomy" id="520822"/>
    <lineage>
        <taxon>Eukaryota</taxon>
        <taxon>Metazoa</taxon>
        <taxon>Ecdysozoa</taxon>
        <taxon>Arthropoda</taxon>
        <taxon>Hexapoda</taxon>
        <taxon>Insecta</taxon>
        <taxon>Pterygota</taxon>
        <taxon>Neoptera</taxon>
        <taxon>Endopterygota</taxon>
        <taxon>Hymenoptera</taxon>
        <taxon>Apocrita</taxon>
        <taxon>Aculeata</taxon>
        <taxon>Formicoidea</taxon>
        <taxon>Formicidae</taxon>
        <taxon>Myrmicinae</taxon>
        <taxon>Atta</taxon>
    </lineage>
</organism>
<evidence type="ECO:0000313" key="1">
    <source>
        <dbReference type="EMBL" id="KYM93343.1"/>
    </source>
</evidence>
<evidence type="ECO:0000313" key="2">
    <source>
        <dbReference type="Proteomes" id="UP000078540"/>
    </source>
</evidence>
<gene>
    <name evidence="1" type="ORF">ALC53_00280</name>
</gene>
<dbReference type="AlphaFoldDB" id="A0A195BZK7"/>
<keyword evidence="2" id="KW-1185">Reference proteome</keyword>
<protein>
    <submittedName>
        <fullName evidence="1">Uncharacterized protein</fullName>
    </submittedName>
</protein>